<keyword evidence="5" id="KW-1070">Brassinosteroid signaling pathway</keyword>
<keyword evidence="4 5" id="KW-0804">Transcription</keyword>
<dbReference type="Gramene" id="OE9A037575T1">
    <property type="protein sequence ID" value="OE9A037575C1"/>
    <property type="gene ID" value="OE9A037575"/>
</dbReference>
<dbReference type="GO" id="GO:0006351">
    <property type="term" value="P:DNA-templated transcription"/>
    <property type="evidence" value="ECO:0007669"/>
    <property type="project" value="InterPro"/>
</dbReference>
<organism evidence="8 9">
    <name type="scientific">Olea europaea subsp. europaea</name>
    <dbReference type="NCBI Taxonomy" id="158383"/>
    <lineage>
        <taxon>Eukaryota</taxon>
        <taxon>Viridiplantae</taxon>
        <taxon>Streptophyta</taxon>
        <taxon>Embryophyta</taxon>
        <taxon>Tracheophyta</taxon>
        <taxon>Spermatophyta</taxon>
        <taxon>Magnoliopsida</taxon>
        <taxon>eudicotyledons</taxon>
        <taxon>Gunneridae</taxon>
        <taxon>Pentapetalae</taxon>
        <taxon>asterids</taxon>
        <taxon>lamiids</taxon>
        <taxon>Lamiales</taxon>
        <taxon>Oleaceae</taxon>
        <taxon>Oleeae</taxon>
        <taxon>Olea</taxon>
    </lineage>
</organism>
<proteinExistence type="inferred from homology"/>
<feature type="region of interest" description="Disordered" evidence="6">
    <location>
        <begin position="1"/>
        <end position="25"/>
    </location>
</feature>
<dbReference type="PANTHER" id="PTHR31506">
    <property type="entry name" value="BES1/BZR1 HOMOLOG PROTEIN 3-RELATED"/>
    <property type="match status" value="1"/>
</dbReference>
<evidence type="ECO:0000256" key="2">
    <source>
        <dbReference type="ARBA" id="ARBA00023015"/>
    </source>
</evidence>
<keyword evidence="2 5" id="KW-0805">Transcription regulation</keyword>
<sequence>MKEDGRERNRGNARSEVEKERTKIRERKRRSITTKIFHGLREHGGYRLSPRADINQVLRHLAQEAGWVVEPDGTTYRSTYITTATSSGIGICHLCGGGRNGATPMPTGSFMGANAANGSGECSTIFLPRRITIEDPTAVHHSSPCLPFYGGCGSSSNSTTLAIHSSCSSHHDATQQKPSTTTSSVFQKGPLYSFSEARESNQNTPVEPAQYRT</sequence>
<evidence type="ECO:0000256" key="3">
    <source>
        <dbReference type="ARBA" id="ARBA00023125"/>
    </source>
</evidence>
<name>A0A8S0RMB4_OLEEU</name>
<dbReference type="InterPro" id="IPR033264">
    <property type="entry name" value="BZR"/>
</dbReference>
<evidence type="ECO:0000313" key="8">
    <source>
        <dbReference type="EMBL" id="CAA2980830.1"/>
    </source>
</evidence>
<evidence type="ECO:0000256" key="6">
    <source>
        <dbReference type="SAM" id="MobiDB-lite"/>
    </source>
</evidence>
<accession>A0A8S0RMB4</accession>
<dbReference type="InterPro" id="IPR008540">
    <property type="entry name" value="BES1_N"/>
</dbReference>
<evidence type="ECO:0000256" key="5">
    <source>
        <dbReference type="RuleBase" id="RU369040"/>
    </source>
</evidence>
<comment type="function">
    <text evidence="5">Functions in brassinosteroid signaling. May function as transcriptional repressor.</text>
</comment>
<dbReference type="OrthoDB" id="1907033at2759"/>
<evidence type="ECO:0000256" key="4">
    <source>
        <dbReference type="ARBA" id="ARBA00023163"/>
    </source>
</evidence>
<feature type="domain" description="BES1/BZR1 plant transcription factor N-terminal" evidence="7">
    <location>
        <begin position="11"/>
        <end position="163"/>
    </location>
</feature>
<feature type="region of interest" description="Disordered" evidence="6">
    <location>
        <begin position="193"/>
        <end position="213"/>
    </location>
</feature>
<feature type="compositionally biased region" description="Basic and acidic residues" evidence="6">
    <location>
        <begin position="1"/>
        <end position="23"/>
    </location>
</feature>
<comment type="similarity">
    <text evidence="1 5">Belongs to the BZR/LAT61 family.</text>
</comment>
<protein>
    <recommendedName>
        <fullName evidence="5">Protein BZR1 homolog</fullName>
    </recommendedName>
    <alternativeName>
        <fullName evidence="5">Protein BRASSINAZOLE-RESISTANT 1 homolog</fullName>
    </alternativeName>
</protein>
<dbReference type="AlphaFoldDB" id="A0A8S0RMB4"/>
<evidence type="ECO:0000259" key="7">
    <source>
        <dbReference type="Pfam" id="PF05687"/>
    </source>
</evidence>
<keyword evidence="9" id="KW-1185">Reference proteome</keyword>
<dbReference type="Proteomes" id="UP000594638">
    <property type="component" value="Unassembled WGS sequence"/>
</dbReference>
<evidence type="ECO:0000256" key="1">
    <source>
        <dbReference type="ARBA" id="ARBA00005909"/>
    </source>
</evidence>
<gene>
    <name evidence="8" type="ORF">OLEA9_A037575</name>
</gene>
<dbReference type="Pfam" id="PF05687">
    <property type="entry name" value="BES1_N"/>
    <property type="match status" value="1"/>
</dbReference>
<evidence type="ECO:0000313" key="9">
    <source>
        <dbReference type="Proteomes" id="UP000594638"/>
    </source>
</evidence>
<comment type="subcellular location">
    <subcellularLocation>
        <location evidence="5">Nucleus</location>
    </subcellularLocation>
</comment>
<comment type="caution">
    <text evidence="8">The sequence shown here is derived from an EMBL/GenBank/DDBJ whole genome shotgun (WGS) entry which is preliminary data.</text>
</comment>
<dbReference type="PANTHER" id="PTHR31506:SF4">
    <property type="entry name" value="BES1_BZR1 PLANT TRANSCRIPTION FACTOR N-TERMINAL DOMAIN-CONTAINING PROTEIN"/>
    <property type="match status" value="1"/>
</dbReference>
<dbReference type="GO" id="GO:0003700">
    <property type="term" value="F:DNA-binding transcription factor activity"/>
    <property type="evidence" value="ECO:0007669"/>
    <property type="project" value="UniProtKB-UniRule"/>
</dbReference>
<reference evidence="8 9" key="1">
    <citation type="submission" date="2019-12" db="EMBL/GenBank/DDBJ databases">
        <authorList>
            <person name="Alioto T."/>
            <person name="Alioto T."/>
            <person name="Gomez Garrido J."/>
        </authorList>
    </citation>
    <scope>NUCLEOTIDE SEQUENCE [LARGE SCALE GENOMIC DNA]</scope>
</reference>
<dbReference type="GO" id="GO:0003677">
    <property type="term" value="F:DNA binding"/>
    <property type="evidence" value="ECO:0007669"/>
    <property type="project" value="UniProtKB-UniRule"/>
</dbReference>
<dbReference type="EMBL" id="CACTIH010003654">
    <property type="protein sequence ID" value="CAA2980830.1"/>
    <property type="molecule type" value="Genomic_DNA"/>
</dbReference>
<dbReference type="GO" id="GO:0005634">
    <property type="term" value="C:nucleus"/>
    <property type="evidence" value="ECO:0007669"/>
    <property type="project" value="UniProtKB-SubCell"/>
</dbReference>
<keyword evidence="3 5" id="KW-0238">DNA-binding</keyword>
<dbReference type="GO" id="GO:0009742">
    <property type="term" value="P:brassinosteroid mediated signaling pathway"/>
    <property type="evidence" value="ECO:0007669"/>
    <property type="project" value="UniProtKB-UniRule"/>
</dbReference>